<feature type="repeat" description="PPR" evidence="2">
    <location>
        <begin position="284"/>
        <end position="318"/>
    </location>
</feature>
<dbReference type="OrthoDB" id="185373at2759"/>
<evidence type="ECO:0000313" key="4">
    <source>
        <dbReference type="Proteomes" id="UP000652761"/>
    </source>
</evidence>
<dbReference type="PANTHER" id="PTHR47942:SF16">
    <property type="entry name" value="PENTATRICOPEPTIDE REPEAT DOMAIN CONTAINING PROTEIN-RELATED"/>
    <property type="match status" value="1"/>
</dbReference>
<dbReference type="NCBIfam" id="TIGR00756">
    <property type="entry name" value="PPR"/>
    <property type="match status" value="12"/>
</dbReference>
<dbReference type="Gene3D" id="1.25.40.10">
    <property type="entry name" value="Tetratricopeptide repeat domain"/>
    <property type="match status" value="5"/>
</dbReference>
<organism evidence="3 4">
    <name type="scientific">Colocasia esculenta</name>
    <name type="common">Wild taro</name>
    <name type="synonym">Arum esculentum</name>
    <dbReference type="NCBI Taxonomy" id="4460"/>
    <lineage>
        <taxon>Eukaryota</taxon>
        <taxon>Viridiplantae</taxon>
        <taxon>Streptophyta</taxon>
        <taxon>Embryophyta</taxon>
        <taxon>Tracheophyta</taxon>
        <taxon>Spermatophyta</taxon>
        <taxon>Magnoliopsida</taxon>
        <taxon>Liliopsida</taxon>
        <taxon>Araceae</taxon>
        <taxon>Aroideae</taxon>
        <taxon>Colocasieae</taxon>
        <taxon>Colocasia</taxon>
    </lineage>
</organism>
<evidence type="ECO:0000256" key="1">
    <source>
        <dbReference type="ARBA" id="ARBA00022737"/>
    </source>
</evidence>
<feature type="repeat" description="PPR" evidence="2">
    <location>
        <begin position="491"/>
        <end position="525"/>
    </location>
</feature>
<feature type="repeat" description="PPR" evidence="2">
    <location>
        <begin position="319"/>
        <end position="353"/>
    </location>
</feature>
<dbReference type="PANTHER" id="PTHR47942">
    <property type="entry name" value="TETRATRICOPEPTIDE REPEAT (TPR)-LIKE SUPERFAMILY PROTEIN-RELATED"/>
    <property type="match status" value="1"/>
</dbReference>
<evidence type="ECO:0000256" key="2">
    <source>
        <dbReference type="PROSITE-ProRule" id="PRU00708"/>
    </source>
</evidence>
<feature type="repeat" description="PPR" evidence="2">
    <location>
        <begin position="688"/>
        <end position="722"/>
    </location>
</feature>
<feature type="repeat" description="PPR" evidence="2">
    <location>
        <begin position="526"/>
        <end position="560"/>
    </location>
</feature>
<dbReference type="EMBL" id="NMUH01000345">
    <property type="protein sequence ID" value="MQL77364.1"/>
    <property type="molecule type" value="Genomic_DNA"/>
</dbReference>
<feature type="repeat" description="PPR" evidence="2">
    <location>
        <begin position="561"/>
        <end position="595"/>
    </location>
</feature>
<dbReference type="Pfam" id="PF12854">
    <property type="entry name" value="PPR_1"/>
    <property type="match status" value="2"/>
</dbReference>
<feature type="repeat" description="PPR" evidence="2">
    <location>
        <begin position="618"/>
        <end position="652"/>
    </location>
</feature>
<dbReference type="InterPro" id="IPR011990">
    <property type="entry name" value="TPR-like_helical_dom_sf"/>
</dbReference>
<feature type="repeat" description="PPR" evidence="2">
    <location>
        <begin position="424"/>
        <end position="458"/>
    </location>
</feature>
<reference evidence="3" key="1">
    <citation type="submission" date="2017-07" db="EMBL/GenBank/DDBJ databases">
        <title>Taro Niue Genome Assembly and Annotation.</title>
        <authorList>
            <person name="Atibalentja N."/>
            <person name="Keating K."/>
            <person name="Fields C.J."/>
        </authorList>
    </citation>
    <scope>NUCLEOTIDE SEQUENCE</scope>
    <source>
        <strain evidence="3">Niue_2</strain>
        <tissue evidence="3">Leaf</tissue>
    </source>
</reference>
<protein>
    <recommendedName>
        <fullName evidence="5">Pentatricopeptide repeat-containing protein</fullName>
    </recommendedName>
</protein>
<gene>
    <name evidence="3" type="ORF">Taro_009780</name>
</gene>
<sequence length="837" mass="92230">MPPSSPAAATKVLPFKPPFLLRPLCTTRSSTPAHLSDQILADLAASFSSPPNSPRVPSPLPASLCGLLTPPHVEHVLRRLRPDPVSVIRFFRWAAAGLHLPFTLPSLSVAAHAFFSRGMLGAARGIVDRMVLRCPRASDALEALAEGRGTDADVLLGFLVERYCRAGMAGPAVEAFLHATRMGFSLPGNVFLQLLTFLTDTGRNELILDISSRLPRGYHAVVWGYFHKGDVEGGLDFHRTLVGSGLAPCVSDCNKVANALCKGNKLEAAKVFLRLLLEEGPQPNVVTYSTLIAACCKEGKLDEAVGVFNLMPEKGVSPDLIMYSILIDGFCKEGRMDESYGLLSRALDSGIKLDVVIFSSVLDGFVRVGCTQKAFELYRIMLKEGISPNMVTYSILIKGLFQENRVAEACAILSMILKLGFKPTVVMYSTMMDGFCSAGNLKVAFDLYWQMMGEGCAADVVVNSVLIKGLCKARKIRDALRFLLKSEVEPTVAIYNILIGGFCKMKRLGDAIKMYRGMNTYNLVPDVVTFSVILKVMSDQGRVTEAVMFFFYLLKKGIILDVVSYCSLIGGLCKNKAVAAGLKVFHMMHRDGGYCGANRLEKAILLYEEMMCRGLQPNTITYTHLIDAFCKESRMDEAMLFFNMMLDRGPAPNVYTYSCLMDGYSKAQDMEKTFQLHEDMVQNNVSPNIVSYSVLIDGLCKEGRIQEASLTFHCAIQRGLLPDLVAYGILIHGFCKAGRLSNALMLYERMVAEGIQPDSFISNTLAQSWVLNWSCTGASIPTPQPVENNDMLARCGFLKQPSREGLSQMEQVYLHSRDEDVEMDARLWCYVASSPYL</sequence>
<proteinExistence type="predicted"/>
<dbReference type="AlphaFoldDB" id="A0A843U6L4"/>
<evidence type="ECO:0000313" key="3">
    <source>
        <dbReference type="EMBL" id="MQL77364.1"/>
    </source>
</evidence>
<dbReference type="Proteomes" id="UP000652761">
    <property type="component" value="Unassembled WGS sequence"/>
</dbReference>
<dbReference type="InterPro" id="IPR051222">
    <property type="entry name" value="PPR/CCM1_RNA-binding"/>
</dbReference>
<dbReference type="Pfam" id="PF13041">
    <property type="entry name" value="PPR_2"/>
    <property type="match status" value="5"/>
</dbReference>
<feature type="repeat" description="PPR" evidence="2">
    <location>
        <begin position="354"/>
        <end position="388"/>
    </location>
</feature>
<feature type="repeat" description="PPR" evidence="2">
    <location>
        <begin position="723"/>
        <end position="757"/>
    </location>
</feature>
<name>A0A843U6L4_COLES</name>
<comment type="caution">
    <text evidence="3">The sequence shown here is derived from an EMBL/GenBank/DDBJ whole genome shotgun (WGS) entry which is preliminary data.</text>
</comment>
<dbReference type="PROSITE" id="PS51375">
    <property type="entry name" value="PPR"/>
    <property type="match status" value="12"/>
</dbReference>
<keyword evidence="1" id="KW-0677">Repeat</keyword>
<dbReference type="InterPro" id="IPR002885">
    <property type="entry name" value="PPR_rpt"/>
</dbReference>
<accession>A0A843U6L4</accession>
<feature type="repeat" description="PPR" evidence="2">
    <location>
        <begin position="389"/>
        <end position="423"/>
    </location>
</feature>
<evidence type="ECO:0008006" key="5">
    <source>
        <dbReference type="Google" id="ProtNLM"/>
    </source>
</evidence>
<dbReference type="SUPFAM" id="SSF81901">
    <property type="entry name" value="HCP-like"/>
    <property type="match status" value="2"/>
</dbReference>
<feature type="repeat" description="PPR" evidence="2">
    <location>
        <begin position="653"/>
        <end position="687"/>
    </location>
</feature>
<dbReference type="Pfam" id="PF01535">
    <property type="entry name" value="PPR"/>
    <property type="match status" value="2"/>
</dbReference>
<keyword evidence="4" id="KW-1185">Reference proteome</keyword>